<reference evidence="1" key="1">
    <citation type="journal article" date="2021" name="Proc. Natl. Acad. Sci. U.S.A.">
        <title>A Catalog of Tens of Thousands of Viruses from Human Metagenomes Reveals Hidden Associations with Chronic Diseases.</title>
        <authorList>
            <person name="Tisza M.J."/>
            <person name="Buck C.B."/>
        </authorList>
    </citation>
    <scope>NUCLEOTIDE SEQUENCE</scope>
    <source>
        <strain evidence="1">CtSXZ3</strain>
    </source>
</reference>
<evidence type="ECO:0000313" key="1">
    <source>
        <dbReference type="EMBL" id="DAG05201.1"/>
    </source>
</evidence>
<name>A0A8S5VEK2_9CAUD</name>
<dbReference type="InterPro" id="IPR057005">
    <property type="entry name" value="Phage_TAC_17"/>
</dbReference>
<proteinExistence type="predicted"/>
<accession>A0A8S5VEK2</accession>
<sequence length="136" mass="15537">MITVELEGQEHYFHLGTRDILALSSKGEDPAKWLEDVKGENEAVKFFDLFSKIVKYSYGVVDEDGVFTHNPKATAKFMTSDEFDELALELLEAPKKFVSFIEGVVPKAVLKRGMSHMPEQDKKKWEEAKSHLEQMV</sequence>
<organism evidence="1">
    <name type="scientific">Siphoviridae sp. ctSXZ3</name>
    <dbReference type="NCBI Taxonomy" id="2825510"/>
    <lineage>
        <taxon>Viruses</taxon>
        <taxon>Duplodnaviria</taxon>
        <taxon>Heunggongvirae</taxon>
        <taxon>Uroviricota</taxon>
        <taxon>Caudoviricetes</taxon>
    </lineage>
</organism>
<protein>
    <submittedName>
        <fullName evidence="1">Uncharacterized protein</fullName>
    </submittedName>
</protein>
<dbReference type="Pfam" id="PF23803">
    <property type="entry name" value="Phage_TAC_17"/>
    <property type="match status" value="1"/>
</dbReference>
<dbReference type="EMBL" id="BK016252">
    <property type="protein sequence ID" value="DAG05201.1"/>
    <property type="molecule type" value="Genomic_DNA"/>
</dbReference>